<dbReference type="PROSITE" id="PS50893">
    <property type="entry name" value="ABC_TRANSPORTER_2"/>
    <property type="match status" value="2"/>
</dbReference>
<feature type="transmembrane region" description="Helical" evidence="12">
    <location>
        <begin position="976"/>
        <end position="997"/>
    </location>
</feature>
<evidence type="ECO:0000256" key="12">
    <source>
        <dbReference type="SAM" id="Phobius"/>
    </source>
</evidence>
<dbReference type="FunFam" id="3.40.50.300:FF:001465">
    <property type="entry name" value="ABC multidrug transporter (Eurofung)"/>
    <property type="match status" value="1"/>
</dbReference>
<keyword evidence="5 12" id="KW-0812">Transmembrane</keyword>
<feature type="region of interest" description="Disordered" evidence="11">
    <location>
        <begin position="1"/>
        <end position="59"/>
    </location>
</feature>
<keyword evidence="15" id="KW-1185">Reference proteome</keyword>
<evidence type="ECO:0000256" key="6">
    <source>
        <dbReference type="ARBA" id="ARBA00022741"/>
    </source>
</evidence>
<comment type="similarity">
    <text evidence="2">Belongs to the ABC transporter superfamily. ABCG family. PDR (TC 3.A.1.205) subfamily.</text>
</comment>
<dbReference type="PROSITE" id="PS00211">
    <property type="entry name" value="ABC_TRANSPORTER_1"/>
    <property type="match status" value="1"/>
</dbReference>
<feature type="domain" description="ABC transporter" evidence="13">
    <location>
        <begin position="84"/>
        <end position="335"/>
    </location>
</feature>
<feature type="compositionally biased region" description="Basic and acidic residues" evidence="11">
    <location>
        <begin position="39"/>
        <end position="58"/>
    </location>
</feature>
<keyword evidence="4" id="KW-1003">Cell membrane</keyword>
<dbReference type="Gene3D" id="3.40.50.300">
    <property type="entry name" value="P-loop containing nucleotide triphosphate hydrolases"/>
    <property type="match status" value="2"/>
</dbReference>
<evidence type="ECO:0000256" key="8">
    <source>
        <dbReference type="ARBA" id="ARBA00022989"/>
    </source>
</evidence>
<keyword evidence="7" id="KW-0067">ATP-binding</keyword>
<accession>A0A0G4KK34</accession>
<dbReference type="InterPro" id="IPR034001">
    <property type="entry name" value="ABCG_PDR_1"/>
</dbReference>
<feature type="transmembrane region" description="Helical" evidence="12">
    <location>
        <begin position="1018"/>
        <end position="1044"/>
    </location>
</feature>
<keyword evidence="10" id="KW-0325">Glycoprotein</keyword>
<dbReference type="InterPro" id="IPR010929">
    <property type="entry name" value="PDR_CDR_ABC"/>
</dbReference>
<feature type="transmembrane region" description="Helical" evidence="12">
    <location>
        <begin position="1091"/>
        <end position="1109"/>
    </location>
</feature>
<feature type="transmembrane region" description="Helical" evidence="12">
    <location>
        <begin position="1056"/>
        <end position="1079"/>
    </location>
</feature>
<feature type="domain" description="ABC transporter" evidence="13">
    <location>
        <begin position="602"/>
        <end position="851"/>
    </location>
</feature>
<evidence type="ECO:0000259" key="13">
    <source>
        <dbReference type="PROSITE" id="PS50893"/>
    </source>
</evidence>
<dbReference type="GO" id="GO:0016887">
    <property type="term" value="F:ATP hydrolysis activity"/>
    <property type="evidence" value="ECO:0007669"/>
    <property type="project" value="InterPro"/>
</dbReference>
<feature type="transmembrane region" description="Helical" evidence="12">
    <location>
        <begin position="947"/>
        <end position="964"/>
    </location>
</feature>
<dbReference type="InterPro" id="IPR017871">
    <property type="entry name" value="ABC_transporter-like_CS"/>
</dbReference>
<feature type="transmembrane region" description="Helical" evidence="12">
    <location>
        <begin position="418"/>
        <end position="435"/>
    </location>
</feature>
<evidence type="ECO:0000313" key="15">
    <source>
        <dbReference type="Proteomes" id="UP000044602"/>
    </source>
</evidence>
<dbReference type="Pfam" id="PF19055">
    <property type="entry name" value="ABC2_membrane_7"/>
    <property type="match status" value="1"/>
</dbReference>
<dbReference type="Pfam" id="PF00005">
    <property type="entry name" value="ABC_tran"/>
    <property type="match status" value="2"/>
</dbReference>
<dbReference type="PANTHER" id="PTHR19241">
    <property type="entry name" value="ATP-BINDING CASSETTE TRANSPORTER"/>
    <property type="match status" value="1"/>
</dbReference>
<reference evidence="14 15" key="1">
    <citation type="submission" date="2015-05" db="EMBL/GenBank/DDBJ databases">
        <authorList>
            <person name="Wang D.B."/>
            <person name="Wang M."/>
        </authorList>
    </citation>
    <scope>NUCLEOTIDE SEQUENCE [LARGE SCALE GENOMIC DNA]</scope>
    <source>
        <strain evidence="14">VL1</strain>
    </source>
</reference>
<evidence type="ECO:0000256" key="11">
    <source>
        <dbReference type="SAM" id="MobiDB-lite"/>
    </source>
</evidence>
<evidence type="ECO:0000256" key="4">
    <source>
        <dbReference type="ARBA" id="ARBA00022475"/>
    </source>
</evidence>
<dbReference type="CDD" id="cd03233">
    <property type="entry name" value="ABCG_PDR_domain1"/>
    <property type="match status" value="1"/>
</dbReference>
<dbReference type="Pfam" id="PF06422">
    <property type="entry name" value="PDR_CDR"/>
    <property type="match status" value="1"/>
</dbReference>
<dbReference type="InterPro" id="IPR013525">
    <property type="entry name" value="ABC2_TM"/>
</dbReference>
<dbReference type="EMBL" id="CVQH01001891">
    <property type="protein sequence ID" value="CRK06843.1"/>
    <property type="molecule type" value="Genomic_DNA"/>
</dbReference>
<evidence type="ECO:0000256" key="7">
    <source>
        <dbReference type="ARBA" id="ARBA00022840"/>
    </source>
</evidence>
<dbReference type="GO" id="GO:0005886">
    <property type="term" value="C:plasma membrane"/>
    <property type="evidence" value="ECO:0007669"/>
    <property type="project" value="UniProtKB-SubCell"/>
</dbReference>
<feature type="transmembrane region" description="Helical" evidence="12">
    <location>
        <begin position="521"/>
        <end position="542"/>
    </location>
</feature>
<evidence type="ECO:0000256" key="3">
    <source>
        <dbReference type="ARBA" id="ARBA00022448"/>
    </source>
</evidence>
<keyword evidence="3" id="KW-0813">Transport</keyword>
<feature type="region of interest" description="Disordered" evidence="11">
    <location>
        <begin position="567"/>
        <end position="597"/>
    </location>
</feature>
<evidence type="ECO:0000256" key="2">
    <source>
        <dbReference type="ARBA" id="ARBA00006012"/>
    </source>
</evidence>
<dbReference type="Pfam" id="PF01061">
    <property type="entry name" value="ABC2_membrane"/>
    <property type="match status" value="2"/>
</dbReference>
<dbReference type="Proteomes" id="UP000044602">
    <property type="component" value="Unassembled WGS sequence"/>
</dbReference>
<dbReference type="GO" id="GO:0005524">
    <property type="term" value="F:ATP binding"/>
    <property type="evidence" value="ECO:0007669"/>
    <property type="project" value="UniProtKB-KW"/>
</dbReference>
<dbReference type="CDD" id="cd03232">
    <property type="entry name" value="ABCG_PDR_domain2"/>
    <property type="match status" value="1"/>
</dbReference>
<feature type="transmembrane region" description="Helical" evidence="12">
    <location>
        <begin position="1207"/>
        <end position="1229"/>
    </location>
</feature>
<gene>
    <name evidence="14" type="ORF">BN1708_009734</name>
</gene>
<dbReference type="STRING" id="100787.A0A0G4KK34"/>
<evidence type="ECO:0000313" key="14">
    <source>
        <dbReference type="EMBL" id="CRK06843.1"/>
    </source>
</evidence>
<protein>
    <recommendedName>
        <fullName evidence="13">ABC transporter domain-containing protein</fullName>
    </recommendedName>
</protein>
<feature type="compositionally biased region" description="Polar residues" evidence="11">
    <location>
        <begin position="1"/>
        <end position="12"/>
    </location>
</feature>
<dbReference type="AlphaFoldDB" id="A0A0G4KK34"/>
<keyword evidence="6" id="KW-0547">Nucleotide-binding</keyword>
<dbReference type="FunFam" id="3.40.50.300:FF:000054">
    <property type="entry name" value="ABC multidrug transporter atrF"/>
    <property type="match status" value="1"/>
</dbReference>
<dbReference type="SMART" id="SM00382">
    <property type="entry name" value="AAA"/>
    <property type="match status" value="2"/>
</dbReference>
<keyword evidence="9 12" id="KW-0472">Membrane</keyword>
<sequence>MEAITPDQQTLAADTDNETGDYSFKSASPPVASSSEWHMAPEVRERKNNDESGGEKPRKLGVTWDSLTVKGISSDATFNENVVSQLYPFHKKSKDAPLKTIIHNSHGCVKPGEMLLVLGRPGSGCTTLLSVLSNNRLGYEEVSGDVFFGNMSAKEARQYDGQIIMNTEEEIFYPALTVEDTINFAARMKVPNVLPPGINSAEEYVQAEKDFLLRSVGISHTAHTKVGDAFMRGVSGGERKRVSILECMTTRASVFCWDNSTRGLDASTALEWIKAIRVLTDVLGLTTIVTLYQAGNGIYEHFDKVLVLDEGQQIFYGPQVDAVPFMESLGFVRDSGSNRGDFLTGVTVPTERVIAPGFENTFPRTAHEIHAAYEGSRIRAKMLEDIETYPQSAEAAENTAVFKESVAPFPTFDAATKVSGLAVVALFVYMGYMIIKPIMHPWLVWVFWINPMSYGFEALLGNEFHDTQIDCVGPYIIPSGPGYTDGRGGRSCTRVGGAAPGDTSVTGDAYLAHMSFSHSHVWRNFGIVIAWWVFFVAVTIYFTNRWKQMGEGGRSLLIPREQQHKSKHLLESASDAEGGTKEKTSPKSGAESPSGNVGKELIRNESIFTWKNLTYTVKTSDGDRVLLDNVQGYVKPGMLGALMGSSGAGKTTLLDVLAQRKTEGTIHGSVLVDGRPIPISFQRSAGYVEQLDVHESLATVREALEFSALLRQSRYTPDEEKLKYVDTIIDLLELRDLEHTLVGRPGAGLSVEQRKRLTIAVELVAKPSILIFLDEPTSGLDGQAAYNTIRFLRKLAAAGQAILVTIHQPSAQLFTQFDTLLLLAKGGKTVYFGDIGENASTIKSYFSRFGAHCPPDANPAEHIVDVVSSTPSSGVVQDWNKHWLESPEHDALSVEIDRMVEDAAARPTGTVDDGHEFAASLWTQTKLVTQRMNISLFRNIDYLDNKFAMHISLALLNGFTFWSIGDSLTDLQQNLFTIFNFIFVAPGVISQLQPLFIDRRDIYEAREKKSKMYHWAPFVTGLIVSEFPYPLVCALLYYVCWYFTAGLPTGAEHAGSVFFVVILYELLYTGIGQAIAAYAPNAVFASLVNPLVITTLVSFCGVMVPYSQIEDFWKYWMYYLDPYNYLMSALLVFTTWDKPVRCRPSELAIFDPPANETCGAYLAAFQQTAMGRGSNLLNPDATAGCEVCQYTEGGDFLRTLNLDEKYYGWRNAAIVVIFCMGFYALVYIMMKLRTKATKKAEGKK</sequence>
<dbReference type="InterPro" id="IPR027417">
    <property type="entry name" value="P-loop_NTPase"/>
</dbReference>
<keyword evidence="8 12" id="KW-1133">Transmembrane helix</keyword>
<comment type="subcellular location">
    <subcellularLocation>
        <location evidence="1">Cell membrane</location>
        <topology evidence="1">Multi-pass membrane protein</topology>
    </subcellularLocation>
</comment>
<evidence type="ECO:0000256" key="9">
    <source>
        <dbReference type="ARBA" id="ARBA00023136"/>
    </source>
</evidence>
<dbReference type="GO" id="GO:0140359">
    <property type="term" value="F:ABC-type transporter activity"/>
    <property type="evidence" value="ECO:0007669"/>
    <property type="project" value="InterPro"/>
</dbReference>
<dbReference type="InterPro" id="IPR034003">
    <property type="entry name" value="ABCG_PDR_2"/>
</dbReference>
<evidence type="ECO:0000256" key="1">
    <source>
        <dbReference type="ARBA" id="ARBA00004651"/>
    </source>
</evidence>
<dbReference type="InterPro" id="IPR029481">
    <property type="entry name" value="ABC_trans_N"/>
</dbReference>
<evidence type="ECO:0000256" key="5">
    <source>
        <dbReference type="ARBA" id="ARBA00022692"/>
    </source>
</evidence>
<dbReference type="SUPFAM" id="SSF52540">
    <property type="entry name" value="P-loop containing nucleoside triphosphate hydrolases"/>
    <property type="match status" value="2"/>
</dbReference>
<organism evidence="14 15">
    <name type="scientific">Verticillium longisporum</name>
    <name type="common">Verticillium dahliae var. longisporum</name>
    <dbReference type="NCBI Taxonomy" id="100787"/>
    <lineage>
        <taxon>Eukaryota</taxon>
        <taxon>Fungi</taxon>
        <taxon>Dikarya</taxon>
        <taxon>Ascomycota</taxon>
        <taxon>Pezizomycotina</taxon>
        <taxon>Sordariomycetes</taxon>
        <taxon>Hypocreomycetidae</taxon>
        <taxon>Glomerellales</taxon>
        <taxon>Plectosphaerellaceae</taxon>
        <taxon>Verticillium</taxon>
    </lineage>
</organism>
<name>A0A0G4KK34_VERLO</name>
<dbReference type="InterPro" id="IPR003439">
    <property type="entry name" value="ABC_transporter-like_ATP-bd"/>
</dbReference>
<dbReference type="Pfam" id="PF14510">
    <property type="entry name" value="ABC_trans_N"/>
    <property type="match status" value="1"/>
</dbReference>
<dbReference type="InterPro" id="IPR043926">
    <property type="entry name" value="ABCG_dom"/>
</dbReference>
<feature type="transmembrane region" description="Helical" evidence="12">
    <location>
        <begin position="442"/>
        <end position="460"/>
    </location>
</feature>
<proteinExistence type="inferred from homology"/>
<dbReference type="InterPro" id="IPR003593">
    <property type="entry name" value="AAA+_ATPase"/>
</dbReference>
<evidence type="ECO:0000256" key="10">
    <source>
        <dbReference type="ARBA" id="ARBA00023180"/>
    </source>
</evidence>